<name>A0A8J5XN85_DIALT</name>
<organism evidence="10 11">
    <name type="scientific">Diacronema lutheri</name>
    <name type="common">Unicellular marine alga</name>
    <name type="synonym">Monochrysis lutheri</name>
    <dbReference type="NCBI Taxonomy" id="2081491"/>
    <lineage>
        <taxon>Eukaryota</taxon>
        <taxon>Haptista</taxon>
        <taxon>Haptophyta</taxon>
        <taxon>Pavlovophyceae</taxon>
        <taxon>Pavlovales</taxon>
        <taxon>Pavlovaceae</taxon>
        <taxon>Diacronema</taxon>
    </lineage>
</organism>
<feature type="transmembrane region" description="Helical" evidence="7">
    <location>
        <begin position="1282"/>
        <end position="1306"/>
    </location>
</feature>
<feature type="region of interest" description="Disordered" evidence="6">
    <location>
        <begin position="1"/>
        <end position="63"/>
    </location>
</feature>
<reference evidence="10" key="1">
    <citation type="submission" date="2021-05" db="EMBL/GenBank/DDBJ databases">
        <title>The genome of the haptophyte Pavlova lutheri (Diacronema luteri, Pavlovales) - a model for lipid biosynthesis in eukaryotic algae.</title>
        <authorList>
            <person name="Hulatt C.J."/>
            <person name="Posewitz M.C."/>
        </authorList>
    </citation>
    <scope>NUCLEOTIDE SEQUENCE</scope>
    <source>
        <strain evidence="10">NIVA-4/92</strain>
    </source>
</reference>
<keyword evidence="3 7" id="KW-0812">Transmembrane</keyword>
<evidence type="ECO:0000256" key="2">
    <source>
        <dbReference type="ARBA" id="ARBA00022448"/>
    </source>
</evidence>
<feature type="domain" description="Band 3 cytoplasmic" evidence="9">
    <location>
        <begin position="220"/>
        <end position="356"/>
    </location>
</feature>
<protein>
    <recommendedName>
        <fullName evidence="12">Citrate transporter-like domain-containing protein</fullName>
    </recommendedName>
</protein>
<dbReference type="InterPro" id="IPR051475">
    <property type="entry name" value="Diverse_Ion_Transporter"/>
</dbReference>
<feature type="transmembrane region" description="Helical" evidence="7">
    <location>
        <begin position="871"/>
        <end position="887"/>
    </location>
</feature>
<dbReference type="PANTHER" id="PTHR43568">
    <property type="entry name" value="P PROTEIN"/>
    <property type="match status" value="1"/>
</dbReference>
<feature type="transmembrane region" description="Helical" evidence="7">
    <location>
        <begin position="940"/>
        <end position="962"/>
    </location>
</feature>
<feature type="transmembrane region" description="Helical" evidence="7">
    <location>
        <begin position="1150"/>
        <end position="1169"/>
    </location>
</feature>
<dbReference type="Proteomes" id="UP000751190">
    <property type="component" value="Unassembled WGS sequence"/>
</dbReference>
<dbReference type="GO" id="GO:0008509">
    <property type="term" value="F:monoatomic anion transmembrane transporter activity"/>
    <property type="evidence" value="ECO:0007669"/>
    <property type="project" value="InterPro"/>
</dbReference>
<evidence type="ECO:0000256" key="7">
    <source>
        <dbReference type="SAM" id="Phobius"/>
    </source>
</evidence>
<feature type="transmembrane region" description="Helical" evidence="7">
    <location>
        <begin position="681"/>
        <end position="702"/>
    </location>
</feature>
<feature type="compositionally biased region" description="Basic and acidic residues" evidence="6">
    <location>
        <begin position="7"/>
        <end position="17"/>
    </location>
</feature>
<keyword evidence="4 7" id="KW-1133">Transmembrane helix</keyword>
<dbReference type="Pfam" id="PF03600">
    <property type="entry name" value="CitMHS"/>
    <property type="match status" value="1"/>
</dbReference>
<dbReference type="GO" id="GO:0016020">
    <property type="term" value="C:membrane"/>
    <property type="evidence" value="ECO:0007669"/>
    <property type="project" value="UniProtKB-SubCell"/>
</dbReference>
<feature type="compositionally biased region" description="Low complexity" evidence="6">
    <location>
        <begin position="53"/>
        <end position="63"/>
    </location>
</feature>
<feature type="transmembrane region" description="Helical" evidence="7">
    <location>
        <begin position="974"/>
        <end position="994"/>
    </location>
</feature>
<evidence type="ECO:0000256" key="1">
    <source>
        <dbReference type="ARBA" id="ARBA00004141"/>
    </source>
</evidence>
<comment type="subcellular location">
    <subcellularLocation>
        <location evidence="1">Membrane</location>
        <topology evidence="1">Multi-pass membrane protein</topology>
    </subcellularLocation>
</comment>
<evidence type="ECO:0000256" key="5">
    <source>
        <dbReference type="ARBA" id="ARBA00023136"/>
    </source>
</evidence>
<proteinExistence type="predicted"/>
<feature type="transmembrane region" description="Helical" evidence="7">
    <location>
        <begin position="1189"/>
        <end position="1207"/>
    </location>
</feature>
<comment type="caution">
    <text evidence="10">The sequence shown here is derived from an EMBL/GenBank/DDBJ whole genome shotgun (WGS) entry which is preliminary data.</text>
</comment>
<dbReference type="SUPFAM" id="SSF55804">
    <property type="entry name" value="Phoshotransferase/anion transport protein"/>
    <property type="match status" value="1"/>
</dbReference>
<feature type="compositionally biased region" description="Basic and acidic residues" evidence="6">
    <location>
        <begin position="351"/>
        <end position="368"/>
    </location>
</feature>
<dbReference type="InterPro" id="IPR013769">
    <property type="entry name" value="Band3_cytoplasmic_dom"/>
</dbReference>
<feature type="transmembrane region" description="Helical" evidence="7">
    <location>
        <begin position="1040"/>
        <end position="1064"/>
    </location>
</feature>
<dbReference type="InterPro" id="IPR004680">
    <property type="entry name" value="Cit_transptr-like_dom"/>
</dbReference>
<dbReference type="Gene3D" id="3.40.930.10">
    <property type="entry name" value="Mannitol-specific EII, Chain A"/>
    <property type="match status" value="1"/>
</dbReference>
<feature type="transmembrane region" description="Helical" evidence="7">
    <location>
        <begin position="1093"/>
        <end position="1112"/>
    </location>
</feature>
<evidence type="ECO:0000313" key="11">
    <source>
        <dbReference type="Proteomes" id="UP000751190"/>
    </source>
</evidence>
<dbReference type="EMBL" id="JAGTXO010000004">
    <property type="protein sequence ID" value="KAG8468238.1"/>
    <property type="molecule type" value="Genomic_DNA"/>
</dbReference>
<dbReference type="OrthoDB" id="442352at2759"/>
<keyword evidence="2" id="KW-0813">Transport</keyword>
<evidence type="ECO:0000259" key="9">
    <source>
        <dbReference type="Pfam" id="PF07565"/>
    </source>
</evidence>
<evidence type="ECO:0008006" key="12">
    <source>
        <dbReference type="Google" id="ProtNLM"/>
    </source>
</evidence>
<evidence type="ECO:0000313" key="10">
    <source>
        <dbReference type="EMBL" id="KAG8468238.1"/>
    </source>
</evidence>
<dbReference type="Pfam" id="PF07565">
    <property type="entry name" value="Band_3_cyto"/>
    <property type="match status" value="2"/>
</dbReference>
<feature type="region of interest" description="Disordered" evidence="6">
    <location>
        <begin position="393"/>
        <end position="440"/>
    </location>
</feature>
<evidence type="ECO:0000256" key="3">
    <source>
        <dbReference type="ARBA" id="ARBA00022692"/>
    </source>
</evidence>
<dbReference type="PANTHER" id="PTHR43568:SF1">
    <property type="entry name" value="P PROTEIN"/>
    <property type="match status" value="1"/>
</dbReference>
<feature type="transmembrane region" description="Helical" evidence="7">
    <location>
        <begin position="1228"/>
        <end position="1249"/>
    </location>
</feature>
<evidence type="ECO:0000256" key="4">
    <source>
        <dbReference type="ARBA" id="ARBA00022989"/>
    </source>
</evidence>
<evidence type="ECO:0000259" key="8">
    <source>
        <dbReference type="Pfam" id="PF03600"/>
    </source>
</evidence>
<dbReference type="InterPro" id="IPR016152">
    <property type="entry name" value="PTrfase/Anion_transptr"/>
</dbReference>
<feature type="domain" description="Citrate transporter-like" evidence="8">
    <location>
        <begin position="883"/>
        <end position="1243"/>
    </location>
</feature>
<evidence type="ECO:0000256" key="6">
    <source>
        <dbReference type="SAM" id="MobiDB-lite"/>
    </source>
</evidence>
<feature type="domain" description="Band 3 cytoplasmic" evidence="9">
    <location>
        <begin position="487"/>
        <end position="587"/>
    </location>
</feature>
<gene>
    <name evidence="10" type="ORF">KFE25_013321</name>
</gene>
<feature type="transmembrane region" description="Helical" evidence="7">
    <location>
        <begin position="1118"/>
        <end position="1138"/>
    </location>
</feature>
<sequence>MRARARRLSDGPAEKEPAAPSVERGRSQSTRVSPRHRRRSSDAGGPDERRGSAGARQRALQQMMAAADDAPMMIICYSRDDATITYMNKEVYRVLGPDVSIGKPVECILDAKFRAERTVDSCRLLFGIGEMVETRKSAMELHSAAGNTLPAMLIMRASHTGRDCTATLFPGHAFHADFLEWQTAKTYRSSAAAQPSAPHTSISISDIGTTAHIGQPVKPIFVEMDTLRKVREDDKVEWREVAHWKDGLEQSVAEGKHGEMQFGRAHLSTVKFHDFLLLRKLITRGTVMIDLDVPTAADRPLSSGAALNYIASAIVNDMIASGALADENRDEAMQVIQAQHYHATERRKRKLVDGRARAEPVARDRHDAGSAGKQEGASVDGVVAGEGALPSARELSLSSSHTGANEAPLPSDSGRSNAPAHGHAVPSADGADDGSGGAGAQSVAVTLAPAPARAHLATASSLGPAALARVVSRERHAAQPELREASDEACDVLAGTVSFLEEQAAVFVRLKRAVDLGQITEQQDGVKPPPVRFVFLVLGPPEAERDNQHVGHAIACMMSNRDFASKAQVLASKDDLLETIDGSIDQTNLTFAHNIDAMRERARDDDDDAWGCCGWLNRHRYDAFTISMDGISPALGGKRGNYSAVTIVEVNVSTMPANSSVYEVKQFARPTHVRKLRRADALPSLLVLVASLFCALVLVWWAPAREREDVVRTRLYRLQTSIVSPLYSPSAASPLRLELAEQPRHVVDIKLLAACAGDECTSRIGERRARGVQRRTPTLPAPADAAPVDGAPSHVEWAVWAGAALCASQRLPLRADEQAEMWATVDLHAAPCAPAVLRGEPLRLEVRADGSAAVPLLAQAVQMGRMGRHRLPLGATLFALAFALFHVEMMHRVYTAFICSLLALALLALTSAVPSLGTVVGFIDGSTIMLSFAMSVNTHLLALTGFFEWATGAMVVFSGGSVRRLFFLITNMSGLLSLLVDNVTCVLLLGPISIKLCEQLGVNPLPLYLTQTLSATIGGTTTLLGDPLNVLIGNKLDLPFAAFLTYNGPLMAVAMPLATAVQFWRMRHALGPERVPIDVARIRSELRIHDERGLVVLGIIFGAILLSLLLGSSHGYEPAWFCMLGMLGAAIITSRHDVRHAIGAVEWDGLLFFCGLFVLTGALEELGLIRATGLGFAAFINSLPEESRLGVALVLVLWLSALGSAFLESLPFAMAIGYVLHGLLQEEALSVHVLPLVWALSVGACVGGIGSLKGSSANLACVGVSERYSPSNPIRGTHFLRYGFPLLIVIISVATAYQHVVFVYIAPQQER</sequence>
<feature type="region of interest" description="Disordered" evidence="6">
    <location>
        <begin position="340"/>
        <end position="379"/>
    </location>
</feature>
<keyword evidence="11" id="KW-1185">Reference proteome</keyword>
<keyword evidence="5 7" id="KW-0472">Membrane</keyword>
<accession>A0A8J5XN85</accession>